<proteinExistence type="predicted"/>
<protein>
    <submittedName>
        <fullName evidence="2">Uncharacterized protein</fullName>
    </submittedName>
</protein>
<evidence type="ECO:0000256" key="1">
    <source>
        <dbReference type="SAM" id="MobiDB-lite"/>
    </source>
</evidence>
<comment type="caution">
    <text evidence="2">The sequence shown here is derived from an EMBL/GenBank/DDBJ whole genome shotgun (WGS) entry which is preliminary data.</text>
</comment>
<organism evidence="2 3">
    <name type="scientific">Liparis tanakae</name>
    <name type="common">Tanaka's snailfish</name>
    <dbReference type="NCBI Taxonomy" id="230148"/>
    <lineage>
        <taxon>Eukaryota</taxon>
        <taxon>Metazoa</taxon>
        <taxon>Chordata</taxon>
        <taxon>Craniata</taxon>
        <taxon>Vertebrata</taxon>
        <taxon>Euteleostomi</taxon>
        <taxon>Actinopterygii</taxon>
        <taxon>Neopterygii</taxon>
        <taxon>Teleostei</taxon>
        <taxon>Neoteleostei</taxon>
        <taxon>Acanthomorphata</taxon>
        <taxon>Eupercaria</taxon>
        <taxon>Perciformes</taxon>
        <taxon>Cottioidei</taxon>
        <taxon>Cottales</taxon>
        <taxon>Liparidae</taxon>
        <taxon>Liparis</taxon>
    </lineage>
</organism>
<evidence type="ECO:0000313" key="2">
    <source>
        <dbReference type="EMBL" id="TNN24954.1"/>
    </source>
</evidence>
<dbReference type="EMBL" id="SRLO01013844">
    <property type="protein sequence ID" value="TNN24954.1"/>
    <property type="molecule type" value="Genomic_DNA"/>
</dbReference>
<gene>
    <name evidence="2" type="ORF">EYF80_064919</name>
</gene>
<accession>A0A4Z2E8U3</accession>
<evidence type="ECO:0000313" key="3">
    <source>
        <dbReference type="Proteomes" id="UP000314294"/>
    </source>
</evidence>
<dbReference type="Proteomes" id="UP000314294">
    <property type="component" value="Unassembled WGS sequence"/>
</dbReference>
<dbReference type="AlphaFoldDB" id="A0A4Z2E8U3"/>
<feature type="region of interest" description="Disordered" evidence="1">
    <location>
        <begin position="38"/>
        <end position="67"/>
    </location>
</feature>
<name>A0A4Z2E8U3_9TELE</name>
<keyword evidence="3" id="KW-1185">Reference proteome</keyword>
<sequence>MCPSERGPFRVQRVSRNTHTVHGLVTPPRRLTIASAMARKRTDTVSQDRAAGGDGGGGGLSAHEERS</sequence>
<reference evidence="2 3" key="1">
    <citation type="submission" date="2019-03" db="EMBL/GenBank/DDBJ databases">
        <title>First draft genome of Liparis tanakae, snailfish: a comprehensive survey of snailfish specific genes.</title>
        <authorList>
            <person name="Kim W."/>
            <person name="Song I."/>
            <person name="Jeong J.-H."/>
            <person name="Kim D."/>
            <person name="Kim S."/>
            <person name="Ryu S."/>
            <person name="Song J.Y."/>
            <person name="Lee S.K."/>
        </authorList>
    </citation>
    <scope>NUCLEOTIDE SEQUENCE [LARGE SCALE GENOMIC DNA]</scope>
    <source>
        <tissue evidence="2">Muscle</tissue>
    </source>
</reference>